<dbReference type="InterPro" id="IPR032861">
    <property type="entry name" value="TAXi_N"/>
</dbReference>
<dbReference type="PANTHER" id="PTHR47965:SF28">
    <property type="entry name" value="BASIC 7S GLOBULIN"/>
    <property type="match status" value="1"/>
</dbReference>
<dbReference type="SUPFAM" id="SSF50630">
    <property type="entry name" value="Acid proteases"/>
    <property type="match status" value="1"/>
</dbReference>
<dbReference type="Pfam" id="PF14543">
    <property type="entry name" value="TAXi_N"/>
    <property type="match status" value="1"/>
</dbReference>
<dbReference type="InterPro" id="IPR021109">
    <property type="entry name" value="Peptidase_aspartic_dom_sf"/>
</dbReference>
<protein>
    <recommendedName>
        <fullName evidence="5">Peptidase A1 domain-containing protein</fullName>
    </recommendedName>
</protein>
<accession>A0ABU6WCW0</accession>
<evidence type="ECO:0000313" key="7">
    <source>
        <dbReference type="Proteomes" id="UP001341840"/>
    </source>
</evidence>
<feature type="domain" description="Peptidase A1" evidence="5">
    <location>
        <begin position="63"/>
        <end position="446"/>
    </location>
</feature>
<evidence type="ECO:0000259" key="5">
    <source>
        <dbReference type="PROSITE" id="PS51767"/>
    </source>
</evidence>
<name>A0ABU6WCW0_9FABA</name>
<dbReference type="Pfam" id="PF14541">
    <property type="entry name" value="TAXi_C"/>
    <property type="match status" value="1"/>
</dbReference>
<reference evidence="6 7" key="1">
    <citation type="journal article" date="2023" name="Plants (Basel)">
        <title>Bridging the Gap: Combining Genomics and Transcriptomics Approaches to Understand Stylosanthes scabra, an Orphan Legume from the Brazilian Caatinga.</title>
        <authorList>
            <person name="Ferreira-Neto J.R.C."/>
            <person name="da Silva M.D."/>
            <person name="Binneck E."/>
            <person name="de Melo N.F."/>
            <person name="da Silva R.H."/>
            <person name="de Melo A.L.T.M."/>
            <person name="Pandolfi V."/>
            <person name="Bustamante F.O."/>
            <person name="Brasileiro-Vidal A.C."/>
            <person name="Benko-Iseppon A.M."/>
        </authorList>
    </citation>
    <scope>NUCLEOTIDE SEQUENCE [LARGE SCALE GENOMIC DNA]</scope>
    <source>
        <tissue evidence="6">Leaves</tissue>
    </source>
</reference>
<gene>
    <name evidence="6" type="ORF">PIB30_024632</name>
</gene>
<dbReference type="CDD" id="cd05489">
    <property type="entry name" value="xylanase_inhibitor_I_like"/>
    <property type="match status" value="1"/>
</dbReference>
<feature type="signal peptide" evidence="4">
    <location>
        <begin position="1"/>
        <end position="26"/>
    </location>
</feature>
<keyword evidence="3" id="KW-1015">Disulfide bond</keyword>
<sequence length="467" mass="50678">MASNSTNLIIITYLSFFSILFSICVSTTSHHHSSPNNSHRPSTTYKPNLLVLPVHHDPATGLPWAYVHKRTPLTQVPLLLDLNGNHMWINCQAHYTSSTYQAPLCHSTQCSRATTATTTQTCHTCVDSTLPRPGCHNNTCALMSTNPITQQIAMSELAQDVLAINAAASNAPRLGPMVTVPQFLFSCAPSSLVQKGLPNNVEGVVGLGHGPISLPNQLASQFGLQHQFALCLSRNPTSTGAVLFGDPQKFFSFNSYNNHNKLDPSRDLVYTPLTISPQGEYYIDISSIRINRRSIFPVTPSSSSSPSSSLYAQNGMIGATLISTTAPYMVLHHTIFETFRQVFAKQFPTQGQVNAVGPFGLCYDSKRVNNAKAPIVEMMLKVDQSRNEVAWSISGENLMVQAQPGVTCLGIVDGGTSPKAAIALGTRQLEEKMVVFDLVKSRVGFSSSLLSRGRSCSDLFGFANKEP</sequence>
<evidence type="ECO:0000256" key="2">
    <source>
        <dbReference type="ARBA" id="ARBA00022729"/>
    </source>
</evidence>
<comment type="similarity">
    <text evidence="1">Belongs to the peptidase A1 family.</text>
</comment>
<dbReference type="InterPro" id="IPR033121">
    <property type="entry name" value="PEPTIDASE_A1"/>
</dbReference>
<dbReference type="Proteomes" id="UP001341840">
    <property type="component" value="Unassembled WGS sequence"/>
</dbReference>
<comment type="caution">
    <text evidence="6">The sequence shown here is derived from an EMBL/GenBank/DDBJ whole genome shotgun (WGS) entry which is preliminary data.</text>
</comment>
<dbReference type="Gene3D" id="2.40.70.10">
    <property type="entry name" value="Acid Proteases"/>
    <property type="match status" value="2"/>
</dbReference>
<dbReference type="PROSITE" id="PS51767">
    <property type="entry name" value="PEPTIDASE_A1"/>
    <property type="match status" value="1"/>
</dbReference>
<dbReference type="InterPro" id="IPR033868">
    <property type="entry name" value="Xylanase_inhibitor_I-like"/>
</dbReference>
<evidence type="ECO:0000313" key="6">
    <source>
        <dbReference type="EMBL" id="MED6182003.1"/>
    </source>
</evidence>
<dbReference type="InterPro" id="IPR032799">
    <property type="entry name" value="TAXi_C"/>
</dbReference>
<evidence type="ECO:0000256" key="1">
    <source>
        <dbReference type="ARBA" id="ARBA00007447"/>
    </source>
</evidence>
<keyword evidence="7" id="KW-1185">Reference proteome</keyword>
<dbReference type="PANTHER" id="PTHR47965">
    <property type="entry name" value="ASPARTYL PROTEASE-RELATED"/>
    <property type="match status" value="1"/>
</dbReference>
<proteinExistence type="inferred from homology"/>
<keyword evidence="2 4" id="KW-0732">Signal</keyword>
<evidence type="ECO:0000256" key="4">
    <source>
        <dbReference type="SAM" id="SignalP"/>
    </source>
</evidence>
<dbReference type="EMBL" id="JASCZI010181331">
    <property type="protein sequence ID" value="MED6182003.1"/>
    <property type="molecule type" value="Genomic_DNA"/>
</dbReference>
<organism evidence="6 7">
    <name type="scientific">Stylosanthes scabra</name>
    <dbReference type="NCBI Taxonomy" id="79078"/>
    <lineage>
        <taxon>Eukaryota</taxon>
        <taxon>Viridiplantae</taxon>
        <taxon>Streptophyta</taxon>
        <taxon>Embryophyta</taxon>
        <taxon>Tracheophyta</taxon>
        <taxon>Spermatophyta</taxon>
        <taxon>Magnoliopsida</taxon>
        <taxon>eudicotyledons</taxon>
        <taxon>Gunneridae</taxon>
        <taxon>Pentapetalae</taxon>
        <taxon>rosids</taxon>
        <taxon>fabids</taxon>
        <taxon>Fabales</taxon>
        <taxon>Fabaceae</taxon>
        <taxon>Papilionoideae</taxon>
        <taxon>50 kb inversion clade</taxon>
        <taxon>dalbergioids sensu lato</taxon>
        <taxon>Dalbergieae</taxon>
        <taxon>Pterocarpus clade</taxon>
        <taxon>Stylosanthes</taxon>
    </lineage>
</organism>
<feature type="chain" id="PRO_5045295506" description="Peptidase A1 domain-containing protein" evidence="4">
    <location>
        <begin position="27"/>
        <end position="467"/>
    </location>
</feature>
<evidence type="ECO:0000256" key="3">
    <source>
        <dbReference type="ARBA" id="ARBA00023157"/>
    </source>
</evidence>
<dbReference type="InterPro" id="IPR001461">
    <property type="entry name" value="Aspartic_peptidase_A1"/>
</dbReference>